<evidence type="ECO:0000313" key="4">
    <source>
        <dbReference type="EMBL" id="EMS54812.1"/>
    </source>
</evidence>
<feature type="compositionally biased region" description="Low complexity" evidence="3">
    <location>
        <begin position="134"/>
        <end position="154"/>
    </location>
</feature>
<dbReference type="Gene3D" id="2.30.30.140">
    <property type="match status" value="1"/>
</dbReference>
<dbReference type="eggNOG" id="KOG4675">
    <property type="taxonomic scope" value="Eukaryota"/>
</dbReference>
<evidence type="ECO:0000256" key="2">
    <source>
        <dbReference type="ARBA" id="ARBA00023242"/>
    </source>
</evidence>
<feature type="compositionally biased region" description="Basic and acidic residues" evidence="3">
    <location>
        <begin position="44"/>
        <end position="55"/>
    </location>
</feature>
<dbReference type="EMBL" id="KD177954">
    <property type="protein sequence ID" value="EMS54812.1"/>
    <property type="molecule type" value="Genomic_DNA"/>
</dbReference>
<proteinExistence type="predicted"/>
<feature type="region of interest" description="Disordered" evidence="3">
    <location>
        <begin position="1"/>
        <end position="55"/>
    </location>
</feature>
<keyword evidence="2" id="KW-0539">Nucleus</keyword>
<dbReference type="AlphaFoldDB" id="M7Z4A3"/>
<feature type="region of interest" description="Disordered" evidence="3">
    <location>
        <begin position="235"/>
        <end position="284"/>
    </location>
</feature>
<accession>M7Z4A3</accession>
<dbReference type="SUPFAM" id="SSF158639">
    <property type="entry name" value="ENT-like"/>
    <property type="match status" value="1"/>
</dbReference>
<dbReference type="OMA" id="KIYTRWP"/>
<dbReference type="SMART" id="SM01191">
    <property type="entry name" value="ENT"/>
    <property type="match status" value="1"/>
</dbReference>
<dbReference type="Pfam" id="PF03735">
    <property type="entry name" value="ENT"/>
    <property type="match status" value="1"/>
</dbReference>
<dbReference type="InterPro" id="IPR005491">
    <property type="entry name" value="ENT_dom"/>
</dbReference>
<reference evidence="4" key="1">
    <citation type="journal article" date="2013" name="Nature">
        <title>Draft genome of the wheat A-genome progenitor Triticum urartu.</title>
        <authorList>
            <person name="Ling H.Q."/>
            <person name="Zhao S."/>
            <person name="Liu D."/>
            <person name="Wang J."/>
            <person name="Sun H."/>
            <person name="Zhang C."/>
            <person name="Fan H."/>
            <person name="Li D."/>
            <person name="Dong L."/>
            <person name="Tao Y."/>
            <person name="Gao C."/>
            <person name="Wu H."/>
            <person name="Li Y."/>
            <person name="Cui Y."/>
            <person name="Guo X."/>
            <person name="Zheng S."/>
            <person name="Wang B."/>
            <person name="Yu K."/>
            <person name="Liang Q."/>
            <person name="Yang W."/>
            <person name="Lou X."/>
            <person name="Chen J."/>
            <person name="Feng M."/>
            <person name="Jian J."/>
            <person name="Zhang X."/>
            <person name="Luo G."/>
            <person name="Jiang Y."/>
            <person name="Liu J."/>
            <person name="Wang Z."/>
            <person name="Sha Y."/>
            <person name="Zhang B."/>
            <person name="Wu H."/>
            <person name="Tang D."/>
            <person name="Shen Q."/>
            <person name="Xue P."/>
            <person name="Zou S."/>
            <person name="Wang X."/>
            <person name="Liu X."/>
            <person name="Wang F."/>
            <person name="Yang Y."/>
            <person name="An X."/>
            <person name="Dong Z."/>
            <person name="Zhang K."/>
            <person name="Zhang X."/>
            <person name="Luo M.C."/>
            <person name="Dvorak J."/>
            <person name="Tong Y."/>
            <person name="Wang J."/>
            <person name="Yang H."/>
            <person name="Li Z."/>
            <person name="Wang D."/>
            <person name="Zhang A."/>
            <person name="Wang J."/>
        </authorList>
    </citation>
    <scope>NUCLEOTIDE SEQUENCE</scope>
</reference>
<organism evidence="4">
    <name type="scientific">Triticum urartu</name>
    <name type="common">Red wild einkorn</name>
    <name type="synonym">Crithodium urartu</name>
    <dbReference type="NCBI Taxonomy" id="4572"/>
    <lineage>
        <taxon>Eukaryota</taxon>
        <taxon>Viridiplantae</taxon>
        <taxon>Streptophyta</taxon>
        <taxon>Embryophyta</taxon>
        <taxon>Tracheophyta</taxon>
        <taxon>Spermatophyta</taxon>
        <taxon>Magnoliopsida</taxon>
        <taxon>Liliopsida</taxon>
        <taxon>Poales</taxon>
        <taxon>Poaceae</taxon>
        <taxon>BOP clade</taxon>
        <taxon>Pooideae</taxon>
        <taxon>Triticodae</taxon>
        <taxon>Triticeae</taxon>
        <taxon>Triticinae</taxon>
        <taxon>Triticum</taxon>
    </lineage>
</organism>
<gene>
    <name evidence="4" type="ORF">TRIUR3_16087</name>
</gene>
<dbReference type="GO" id="GO:0050832">
    <property type="term" value="P:defense response to fungus"/>
    <property type="evidence" value="ECO:0007669"/>
    <property type="project" value="InterPro"/>
</dbReference>
<sequence length="408" mass="44943">MGYRPYDSSGTDDDLPSSQNRGLRGRSFSGNGRASAGPFPYARPHNDLESQEKESLISELRKELRVSDEEHRELLNKVNEDGAIRGMRELRQGGGTPSGLHRGSRVLHDGEPGPTAKRQRPSHLMPSHSSGLQSPVMSSHSVPSSSKWGPSSASRGKRAKSTTPLALPSMDPTSLISRKVFTRWPDDNNFYEATITRYNPATGEHALVYDMGKTTESWESVRLCDMRPEDIRWERDDQGISNRDGWGPSGPLLNRNQSNNGRGRLSQNEHPNKYGPPQNGINRNIGEIDVPNTQSVVIEVERVLSNPSVHEIEKAKKLLTDQEQSLLDAIASLDDASDSESGILDNFHALTNDYSQQSGIYISMDDTQISYITTLPISLTSLHITEDKAMEARMGSGGDHTGRNGIAC</sequence>
<evidence type="ECO:0000256" key="1">
    <source>
        <dbReference type="ARBA" id="ARBA00004123"/>
    </source>
</evidence>
<feature type="region of interest" description="Disordered" evidence="3">
    <location>
        <begin position="89"/>
        <end position="170"/>
    </location>
</feature>
<dbReference type="PANTHER" id="PTHR33432">
    <property type="entry name" value="PROTEIN EMSY-LIKE 4"/>
    <property type="match status" value="1"/>
</dbReference>
<protein>
    <submittedName>
        <fullName evidence="4">Uncharacterized protein</fullName>
    </submittedName>
</protein>
<dbReference type="PANTHER" id="PTHR33432:SF31">
    <property type="entry name" value="OS04G0659400 PROTEIN"/>
    <property type="match status" value="1"/>
</dbReference>
<comment type="subcellular location">
    <subcellularLocation>
        <location evidence="1">Nucleus</location>
    </subcellularLocation>
</comment>
<name>M7Z4A3_TRIUA</name>
<dbReference type="SUPFAM" id="SSF63748">
    <property type="entry name" value="Tudor/PWWP/MBT"/>
    <property type="match status" value="1"/>
</dbReference>
<feature type="compositionally biased region" description="Polar residues" evidence="3">
    <location>
        <begin position="254"/>
        <end position="269"/>
    </location>
</feature>
<dbReference type="PROSITE" id="PS51138">
    <property type="entry name" value="ENT"/>
    <property type="match status" value="1"/>
</dbReference>
<evidence type="ECO:0000256" key="3">
    <source>
        <dbReference type="SAM" id="MobiDB-lite"/>
    </source>
</evidence>
<dbReference type="CDD" id="cd20404">
    <property type="entry name" value="Tudor_Agenet_AtEML-like"/>
    <property type="match status" value="1"/>
</dbReference>
<dbReference type="InterPro" id="IPR033485">
    <property type="entry name" value="EMSY-LIKE_plant"/>
</dbReference>
<dbReference type="STRING" id="4572.M7Z4A3"/>
<dbReference type="InterPro" id="IPR036142">
    <property type="entry name" value="ENT_dom-like_sf"/>
</dbReference>
<dbReference type="GO" id="GO:0005634">
    <property type="term" value="C:nucleus"/>
    <property type="evidence" value="ECO:0007669"/>
    <property type="project" value="UniProtKB-SubCell"/>
</dbReference>
<dbReference type="Gene3D" id="1.10.1240.40">
    <property type="entry name" value="ENT domain"/>
    <property type="match status" value="1"/>
</dbReference>